<dbReference type="SUPFAM" id="SSF46955">
    <property type="entry name" value="Putative DNA-binding domain"/>
    <property type="match status" value="1"/>
</dbReference>
<dbReference type="GO" id="GO:0003677">
    <property type="term" value="F:DNA binding"/>
    <property type="evidence" value="ECO:0007669"/>
    <property type="project" value="UniProtKB-KW"/>
</dbReference>
<dbReference type="Proteomes" id="UP000030408">
    <property type="component" value="Unassembled WGS sequence"/>
</dbReference>
<proteinExistence type="predicted"/>
<keyword evidence="4" id="KW-0804">Transcription</keyword>
<dbReference type="SMART" id="SM00422">
    <property type="entry name" value="HTH_MERR"/>
    <property type="match status" value="1"/>
</dbReference>
<dbReference type="PANTHER" id="PTHR30204:SF69">
    <property type="entry name" value="MERR-FAMILY TRANSCRIPTIONAL REGULATOR"/>
    <property type="match status" value="1"/>
</dbReference>
<dbReference type="Gene3D" id="1.10.1660.10">
    <property type="match status" value="1"/>
</dbReference>
<feature type="domain" description="HTH merR-type" evidence="5">
    <location>
        <begin position="1"/>
        <end position="68"/>
    </location>
</feature>
<dbReference type="EMBL" id="JPVO01000029">
    <property type="protein sequence ID" value="KGR78780.1"/>
    <property type="molecule type" value="Genomic_DNA"/>
</dbReference>
<reference evidence="6 7" key="1">
    <citation type="submission" date="2014-02" db="EMBL/GenBank/DDBJ databases">
        <title>Draft genome sequence of Lysinibacillus sinduriensis JCM 15800.</title>
        <authorList>
            <person name="Zhang F."/>
            <person name="Wang G."/>
            <person name="Zhang L."/>
        </authorList>
    </citation>
    <scope>NUCLEOTIDE SEQUENCE [LARGE SCALE GENOMIC DNA]</scope>
    <source>
        <strain evidence="6 7">JCM 15800</strain>
    </source>
</reference>
<evidence type="ECO:0000256" key="4">
    <source>
        <dbReference type="ARBA" id="ARBA00023163"/>
    </source>
</evidence>
<dbReference type="PROSITE" id="PS50937">
    <property type="entry name" value="HTH_MERR_2"/>
    <property type="match status" value="1"/>
</dbReference>
<dbReference type="OrthoDB" id="9806513at2"/>
<dbReference type="PANTHER" id="PTHR30204">
    <property type="entry name" value="REDOX-CYCLING DRUG-SENSING TRANSCRIPTIONAL ACTIVATOR SOXR"/>
    <property type="match status" value="1"/>
</dbReference>
<keyword evidence="2" id="KW-0805">Transcription regulation</keyword>
<name>A0A0A3I5M8_9BACL</name>
<accession>A0A0A3I5M8</accession>
<evidence type="ECO:0000313" key="6">
    <source>
        <dbReference type="EMBL" id="KGR78780.1"/>
    </source>
</evidence>
<keyword evidence="1" id="KW-0678">Repressor</keyword>
<dbReference type="STRING" id="1384057.CD33_00935"/>
<evidence type="ECO:0000256" key="3">
    <source>
        <dbReference type="ARBA" id="ARBA00023125"/>
    </source>
</evidence>
<dbReference type="InterPro" id="IPR047057">
    <property type="entry name" value="MerR_fam"/>
</dbReference>
<evidence type="ECO:0000313" key="7">
    <source>
        <dbReference type="Proteomes" id="UP000030408"/>
    </source>
</evidence>
<protein>
    <recommendedName>
        <fullName evidence="5">HTH merR-type domain-containing protein</fullName>
    </recommendedName>
</protein>
<evidence type="ECO:0000256" key="1">
    <source>
        <dbReference type="ARBA" id="ARBA00022491"/>
    </source>
</evidence>
<dbReference type="RefSeq" id="WP_036197237.1">
    <property type="nucleotide sequence ID" value="NZ_AVCY01000027.1"/>
</dbReference>
<dbReference type="AlphaFoldDB" id="A0A0A3I5M8"/>
<keyword evidence="7" id="KW-1185">Reference proteome</keyword>
<sequence>MHIKEFASKYKLTTDTVRYYEKEGMLLPTRLQNGYRFYDETCEKNIKFILVLKQLKFSLQEIKMLLLLGNREISSECNADSVNLFHNKISNLETRIDFFTMAVQALQTVVGLLEDMKYYENKDTFERLVEEMYQKLEGGMTEDVPS</sequence>
<evidence type="ECO:0000256" key="2">
    <source>
        <dbReference type="ARBA" id="ARBA00023015"/>
    </source>
</evidence>
<evidence type="ECO:0000259" key="5">
    <source>
        <dbReference type="PROSITE" id="PS50937"/>
    </source>
</evidence>
<keyword evidence="3" id="KW-0238">DNA-binding</keyword>
<organism evidence="6 7">
    <name type="scientific">Ureibacillus sinduriensis BLB-1 = JCM 15800</name>
    <dbReference type="NCBI Taxonomy" id="1384057"/>
    <lineage>
        <taxon>Bacteria</taxon>
        <taxon>Bacillati</taxon>
        <taxon>Bacillota</taxon>
        <taxon>Bacilli</taxon>
        <taxon>Bacillales</taxon>
        <taxon>Caryophanaceae</taxon>
        <taxon>Ureibacillus</taxon>
    </lineage>
</organism>
<dbReference type="Pfam" id="PF13411">
    <property type="entry name" value="MerR_1"/>
    <property type="match status" value="1"/>
</dbReference>
<comment type="caution">
    <text evidence="6">The sequence shown here is derived from an EMBL/GenBank/DDBJ whole genome shotgun (WGS) entry which is preliminary data.</text>
</comment>
<dbReference type="InterPro" id="IPR009061">
    <property type="entry name" value="DNA-bd_dom_put_sf"/>
</dbReference>
<gene>
    <name evidence="6" type="ORF">CD33_00935</name>
</gene>
<dbReference type="GO" id="GO:0003700">
    <property type="term" value="F:DNA-binding transcription factor activity"/>
    <property type="evidence" value="ECO:0007669"/>
    <property type="project" value="InterPro"/>
</dbReference>
<dbReference type="eggNOG" id="COG0789">
    <property type="taxonomic scope" value="Bacteria"/>
</dbReference>
<dbReference type="InterPro" id="IPR000551">
    <property type="entry name" value="MerR-type_HTH_dom"/>
</dbReference>